<dbReference type="Gene3D" id="3.40.390.10">
    <property type="entry name" value="Collagenase (Catalytic Domain)"/>
    <property type="match status" value="1"/>
</dbReference>
<reference evidence="7 8" key="1">
    <citation type="journal article" date="2017" name="ISME J.">
        <title>Energy and carbon metabolisms in a deep terrestrial subsurface fluid microbial community.</title>
        <authorList>
            <person name="Momper L."/>
            <person name="Jungbluth S.P."/>
            <person name="Lee M.D."/>
            <person name="Amend J.P."/>
        </authorList>
    </citation>
    <scope>NUCLEOTIDE SEQUENCE [LARGE SCALE GENOMIC DNA]</scope>
    <source>
        <strain evidence="7">SURF_17</strain>
    </source>
</reference>
<evidence type="ECO:0000313" key="7">
    <source>
        <dbReference type="EMBL" id="RJP65015.1"/>
    </source>
</evidence>
<dbReference type="PANTHER" id="PTHR15910:SF1">
    <property type="entry name" value="ARCHAEMETZINCIN-2"/>
    <property type="match status" value="1"/>
</dbReference>
<dbReference type="EMBL" id="QZKI01000131">
    <property type="protein sequence ID" value="RJP65015.1"/>
    <property type="molecule type" value="Genomic_DNA"/>
</dbReference>
<dbReference type="GO" id="GO:0008237">
    <property type="term" value="F:metallopeptidase activity"/>
    <property type="evidence" value="ECO:0007669"/>
    <property type="project" value="UniProtKB-KW"/>
</dbReference>
<evidence type="ECO:0000256" key="1">
    <source>
        <dbReference type="ARBA" id="ARBA00001947"/>
    </source>
</evidence>
<name>A0A419EPW0_9BACT</name>
<sequence length="174" mass="19670">MIFPVGGVDVSIVEFLAFSLPETMELPCKVSPAAISLEGTYDIIRKQCNSTQLLERLLARKTSDDVKLLGVTDADLFIPPLSFVFGEAQFDNPASIVSTHRLQQQFYGLPEDSRLLYLRCEKEAIHELGHSFGLIHCSDYRCVMYLSYSVEDIDLKTNSFCPRCHGMLRKRTKT</sequence>
<evidence type="ECO:0000256" key="4">
    <source>
        <dbReference type="ARBA" id="ARBA00022801"/>
    </source>
</evidence>
<keyword evidence="3" id="KW-0479">Metal-binding</keyword>
<dbReference type="InterPro" id="IPR024079">
    <property type="entry name" value="MetalloPept_cat_dom_sf"/>
</dbReference>
<evidence type="ECO:0000256" key="5">
    <source>
        <dbReference type="ARBA" id="ARBA00022833"/>
    </source>
</evidence>
<keyword evidence="6" id="KW-0482">Metalloprotease</keyword>
<accession>A0A419EPW0</accession>
<dbReference type="SUPFAM" id="SSF55486">
    <property type="entry name" value="Metalloproteases ('zincins'), catalytic domain"/>
    <property type="match status" value="1"/>
</dbReference>
<dbReference type="Pfam" id="PF07998">
    <property type="entry name" value="Peptidase_M54"/>
    <property type="match status" value="1"/>
</dbReference>
<evidence type="ECO:0000256" key="3">
    <source>
        <dbReference type="ARBA" id="ARBA00022723"/>
    </source>
</evidence>
<evidence type="ECO:0000313" key="8">
    <source>
        <dbReference type="Proteomes" id="UP000285961"/>
    </source>
</evidence>
<keyword evidence="5" id="KW-0862">Zinc</keyword>
<dbReference type="Proteomes" id="UP000285961">
    <property type="component" value="Unassembled WGS sequence"/>
</dbReference>
<keyword evidence="2" id="KW-0645">Protease</keyword>
<dbReference type="NCBIfam" id="NF033823">
    <property type="entry name" value="archmetzin"/>
    <property type="match status" value="1"/>
</dbReference>
<proteinExistence type="predicted"/>
<evidence type="ECO:0000256" key="2">
    <source>
        <dbReference type="ARBA" id="ARBA00022670"/>
    </source>
</evidence>
<dbReference type="PANTHER" id="PTHR15910">
    <property type="entry name" value="ARCHAEMETZINCIN"/>
    <property type="match status" value="1"/>
</dbReference>
<gene>
    <name evidence="7" type="ORF">C4532_18330</name>
</gene>
<dbReference type="PIRSF" id="PIRSF005785">
    <property type="entry name" value="Zn-prot_arch"/>
    <property type="match status" value="1"/>
</dbReference>
<keyword evidence="4" id="KW-0378">Hydrolase</keyword>
<dbReference type="InterPro" id="IPR012091">
    <property type="entry name" value="Pept_M54_archaemetzncn_arc/bac"/>
</dbReference>
<protein>
    <submittedName>
        <fullName evidence="7">Archemetzincin</fullName>
    </submittedName>
</protein>
<dbReference type="GO" id="GO:0006508">
    <property type="term" value="P:proteolysis"/>
    <property type="evidence" value="ECO:0007669"/>
    <property type="project" value="UniProtKB-KW"/>
</dbReference>
<comment type="cofactor">
    <cofactor evidence="1">
        <name>Zn(2+)</name>
        <dbReference type="ChEBI" id="CHEBI:29105"/>
    </cofactor>
</comment>
<dbReference type="AlphaFoldDB" id="A0A419EPW0"/>
<organism evidence="7 8">
    <name type="scientific">Candidatus Abyssobacteria bacterium SURF_17</name>
    <dbReference type="NCBI Taxonomy" id="2093361"/>
    <lineage>
        <taxon>Bacteria</taxon>
        <taxon>Pseudomonadati</taxon>
        <taxon>Candidatus Hydrogenedentota</taxon>
        <taxon>Candidatus Abyssobacteria</taxon>
    </lineage>
</organism>
<dbReference type="CDD" id="cd11375">
    <property type="entry name" value="Peptidase_M54"/>
    <property type="match status" value="1"/>
</dbReference>
<dbReference type="GO" id="GO:0008270">
    <property type="term" value="F:zinc ion binding"/>
    <property type="evidence" value="ECO:0007669"/>
    <property type="project" value="InterPro"/>
</dbReference>
<comment type="caution">
    <text evidence="7">The sequence shown here is derived from an EMBL/GenBank/DDBJ whole genome shotgun (WGS) entry which is preliminary data.</text>
</comment>
<dbReference type="InterPro" id="IPR012962">
    <property type="entry name" value="Pept_M54_archaemetzincn"/>
</dbReference>
<evidence type="ECO:0000256" key="6">
    <source>
        <dbReference type="ARBA" id="ARBA00023049"/>
    </source>
</evidence>